<dbReference type="AlphaFoldDB" id="A0A392RL25"/>
<accession>A0A392RL25</accession>
<comment type="caution">
    <text evidence="1">The sequence shown here is derived from an EMBL/GenBank/DDBJ whole genome shotgun (WGS) entry which is preliminary data.</text>
</comment>
<evidence type="ECO:0000313" key="2">
    <source>
        <dbReference type="Proteomes" id="UP000265520"/>
    </source>
</evidence>
<dbReference type="EMBL" id="LXQA010234343">
    <property type="protein sequence ID" value="MCI36500.1"/>
    <property type="molecule type" value="Genomic_DNA"/>
</dbReference>
<evidence type="ECO:0000313" key="1">
    <source>
        <dbReference type="EMBL" id="MCI36500.1"/>
    </source>
</evidence>
<reference evidence="1 2" key="1">
    <citation type="journal article" date="2018" name="Front. Plant Sci.">
        <title>Red Clover (Trifolium pratense) and Zigzag Clover (T. medium) - A Picture of Genomic Similarities and Differences.</title>
        <authorList>
            <person name="Dluhosova J."/>
            <person name="Istvanek J."/>
            <person name="Nedelnik J."/>
            <person name="Repkova J."/>
        </authorList>
    </citation>
    <scope>NUCLEOTIDE SEQUENCE [LARGE SCALE GENOMIC DNA]</scope>
    <source>
        <strain evidence="2">cv. 10/8</strain>
        <tissue evidence="1">Leaf</tissue>
    </source>
</reference>
<keyword evidence="2" id="KW-1185">Reference proteome</keyword>
<sequence>MQGNMDGAIKDGFNLDVWAISWWSCTCMLKLWFEHHCGLRSNL</sequence>
<feature type="non-terminal residue" evidence="1">
    <location>
        <position position="43"/>
    </location>
</feature>
<name>A0A392RL25_9FABA</name>
<organism evidence="1 2">
    <name type="scientific">Trifolium medium</name>
    <dbReference type="NCBI Taxonomy" id="97028"/>
    <lineage>
        <taxon>Eukaryota</taxon>
        <taxon>Viridiplantae</taxon>
        <taxon>Streptophyta</taxon>
        <taxon>Embryophyta</taxon>
        <taxon>Tracheophyta</taxon>
        <taxon>Spermatophyta</taxon>
        <taxon>Magnoliopsida</taxon>
        <taxon>eudicotyledons</taxon>
        <taxon>Gunneridae</taxon>
        <taxon>Pentapetalae</taxon>
        <taxon>rosids</taxon>
        <taxon>fabids</taxon>
        <taxon>Fabales</taxon>
        <taxon>Fabaceae</taxon>
        <taxon>Papilionoideae</taxon>
        <taxon>50 kb inversion clade</taxon>
        <taxon>NPAAA clade</taxon>
        <taxon>Hologalegina</taxon>
        <taxon>IRL clade</taxon>
        <taxon>Trifolieae</taxon>
        <taxon>Trifolium</taxon>
    </lineage>
</organism>
<protein>
    <submittedName>
        <fullName evidence="1">Uncharacterized protein</fullName>
    </submittedName>
</protein>
<proteinExistence type="predicted"/>
<dbReference type="Proteomes" id="UP000265520">
    <property type="component" value="Unassembled WGS sequence"/>
</dbReference>